<dbReference type="FunFam" id="3.50.30.30:FF:000005">
    <property type="entry name" value="subtilisin-like protease SBT1.5"/>
    <property type="match status" value="1"/>
</dbReference>
<dbReference type="Pfam" id="PF00082">
    <property type="entry name" value="Peptidase_S8"/>
    <property type="match status" value="1"/>
</dbReference>
<evidence type="ECO:0000259" key="8">
    <source>
        <dbReference type="Pfam" id="PF02225"/>
    </source>
</evidence>
<dbReference type="GO" id="GO:0004252">
    <property type="term" value="F:serine-type endopeptidase activity"/>
    <property type="evidence" value="ECO:0007669"/>
    <property type="project" value="InterPro"/>
</dbReference>
<proteinExistence type="inferred from homology"/>
<dbReference type="InterPro" id="IPR023828">
    <property type="entry name" value="Peptidase_S8_Ser-AS"/>
</dbReference>
<dbReference type="InterPro" id="IPR015500">
    <property type="entry name" value="Peptidase_S8_subtilisin-rel"/>
</dbReference>
<feature type="domain" description="PA" evidence="8">
    <location>
        <begin position="353"/>
        <end position="435"/>
    </location>
</feature>
<evidence type="ECO:0000256" key="6">
    <source>
        <dbReference type="SAM" id="MobiDB-lite"/>
    </source>
</evidence>
<dbReference type="GO" id="GO:0006508">
    <property type="term" value="P:proteolysis"/>
    <property type="evidence" value="ECO:0007669"/>
    <property type="project" value="UniProtKB-KW"/>
</dbReference>
<comment type="similarity">
    <text evidence="1">Belongs to the peptidase S8 family.</text>
</comment>
<organism evidence="9">
    <name type="scientific">Ananas comosus var. bracteatus</name>
    <name type="common">red pineapple</name>
    <dbReference type="NCBI Taxonomy" id="296719"/>
    <lineage>
        <taxon>Eukaryota</taxon>
        <taxon>Viridiplantae</taxon>
        <taxon>Streptophyta</taxon>
        <taxon>Embryophyta</taxon>
        <taxon>Tracheophyta</taxon>
        <taxon>Spermatophyta</taxon>
        <taxon>Magnoliopsida</taxon>
        <taxon>Liliopsida</taxon>
        <taxon>Poales</taxon>
        <taxon>Bromeliaceae</taxon>
        <taxon>Bromelioideae</taxon>
        <taxon>Ananas</taxon>
    </lineage>
</organism>
<dbReference type="InterPro" id="IPR036852">
    <property type="entry name" value="Peptidase_S8/S53_dom_sf"/>
</dbReference>
<evidence type="ECO:0000256" key="1">
    <source>
        <dbReference type="ARBA" id="ARBA00011073"/>
    </source>
</evidence>
<feature type="compositionally biased region" description="Pro residues" evidence="6">
    <location>
        <begin position="59"/>
        <end position="72"/>
    </location>
</feature>
<feature type="compositionally biased region" description="Basic residues" evidence="6">
    <location>
        <begin position="240"/>
        <end position="267"/>
    </location>
</feature>
<evidence type="ECO:0000259" key="7">
    <source>
        <dbReference type="Pfam" id="PF00082"/>
    </source>
</evidence>
<dbReference type="PROSITE" id="PS00138">
    <property type="entry name" value="SUBTILASE_SER"/>
    <property type="match status" value="1"/>
</dbReference>
<feature type="compositionally biased region" description="Low complexity" evidence="6">
    <location>
        <begin position="184"/>
        <end position="197"/>
    </location>
</feature>
<evidence type="ECO:0008006" key="10">
    <source>
        <dbReference type="Google" id="ProtNLM"/>
    </source>
</evidence>
<evidence type="ECO:0000256" key="3">
    <source>
        <dbReference type="ARBA" id="ARBA00022729"/>
    </source>
</evidence>
<evidence type="ECO:0000256" key="5">
    <source>
        <dbReference type="ARBA" id="ARBA00022825"/>
    </source>
</evidence>
<dbReference type="CDD" id="cd02120">
    <property type="entry name" value="PA_subtilisin_like"/>
    <property type="match status" value="1"/>
</dbReference>
<keyword evidence="3" id="KW-0732">Signal</keyword>
<evidence type="ECO:0000313" key="9">
    <source>
        <dbReference type="EMBL" id="CAD1838030.1"/>
    </source>
</evidence>
<keyword evidence="5" id="KW-0720">Serine protease</keyword>
<dbReference type="InterPro" id="IPR045051">
    <property type="entry name" value="SBT"/>
</dbReference>
<dbReference type="InterPro" id="IPR003137">
    <property type="entry name" value="PA_domain"/>
</dbReference>
<sequence>MDHIVLPYVYSVHEPGAPPGRAPDGVAVVRGAAAVPLHRPLAPPPLLLLRRRPWLRGSSPPPPPPAAPPPPSVLLLVPDPLLRLHTTRSPSFLGLVPSSSASASASASAPLRALDAAAHDVVVGVLDTGVWPESPSFSGDALPPVPARWRGACEAGVDFAPSLCNRKLVGARSFSRGFRAAGGPPSSRRPATATATGRTRRPPPPAPPSPTPASSATRPGRPRHGPRRARRRLQGLLGRRLPRLRHPRRDRRRRRRRRRRALPLPRRRRRPYFRDTIAVAAFGAAARGVFVACSAGNSGPGPASVANAAPWIATVGAGTLDRDFPAYARLGSGRRLAGVSLYSGKGMGARMAPLLYGGADNASRLCLAGTLDPARVRGKVVLCDRGVSARVEKGAVVKAAGGAAMILANTAASGEELVADSHLLPALAVGRKAGTRSDNSEARPDWAGVNILAGWSGSVGPTGLIKDRRRTVFNILSGTSMSCPHISGIAALLKAAHPTGAQPP</sequence>
<name>A0A6V7Q4U9_ANACO</name>
<dbReference type="Gene3D" id="3.50.30.30">
    <property type="match status" value="1"/>
</dbReference>
<reference evidence="9" key="1">
    <citation type="submission" date="2020-07" db="EMBL/GenBank/DDBJ databases">
        <authorList>
            <person name="Lin J."/>
        </authorList>
    </citation>
    <scope>NUCLEOTIDE SEQUENCE</scope>
</reference>
<dbReference type="AlphaFoldDB" id="A0A6V7Q4U9"/>
<dbReference type="PANTHER" id="PTHR10795">
    <property type="entry name" value="PROPROTEIN CONVERTASE SUBTILISIN/KEXIN"/>
    <property type="match status" value="1"/>
</dbReference>
<keyword evidence="2" id="KW-0645">Protease</keyword>
<gene>
    <name evidence="9" type="ORF">CB5_LOCUS21241</name>
</gene>
<accession>A0A6V7Q4U9</accession>
<dbReference type="EMBL" id="LR862132">
    <property type="protein sequence ID" value="CAD1838030.1"/>
    <property type="molecule type" value="Genomic_DNA"/>
</dbReference>
<protein>
    <recommendedName>
        <fullName evidence="10">Peptidase S8/S53 domain-containing protein</fullName>
    </recommendedName>
</protein>
<dbReference type="PRINTS" id="PR00723">
    <property type="entry name" value="SUBTILISIN"/>
</dbReference>
<dbReference type="Gene3D" id="3.40.50.200">
    <property type="entry name" value="Peptidase S8/S53 domain"/>
    <property type="match status" value="2"/>
</dbReference>
<feature type="region of interest" description="Disordered" evidence="6">
    <location>
        <begin position="177"/>
        <end position="267"/>
    </location>
</feature>
<feature type="compositionally biased region" description="Basic residues" evidence="6">
    <location>
        <begin position="220"/>
        <end position="233"/>
    </location>
</feature>
<dbReference type="InterPro" id="IPR000209">
    <property type="entry name" value="Peptidase_S8/S53_dom"/>
</dbReference>
<dbReference type="SUPFAM" id="SSF52743">
    <property type="entry name" value="Subtilisin-like"/>
    <property type="match status" value="3"/>
</dbReference>
<keyword evidence="4" id="KW-0378">Hydrolase</keyword>
<evidence type="ECO:0000256" key="2">
    <source>
        <dbReference type="ARBA" id="ARBA00022670"/>
    </source>
</evidence>
<feature type="region of interest" description="Disordered" evidence="6">
    <location>
        <begin position="53"/>
        <end position="72"/>
    </location>
</feature>
<dbReference type="Pfam" id="PF02225">
    <property type="entry name" value="PA"/>
    <property type="match status" value="1"/>
</dbReference>
<evidence type="ECO:0000256" key="4">
    <source>
        <dbReference type="ARBA" id="ARBA00022801"/>
    </source>
</evidence>
<feature type="compositionally biased region" description="Pro residues" evidence="6">
    <location>
        <begin position="202"/>
        <end position="211"/>
    </location>
</feature>
<feature type="domain" description="Peptidase S8/S53" evidence="7">
    <location>
        <begin position="278"/>
        <end position="499"/>
    </location>
</feature>